<proteinExistence type="predicted"/>
<evidence type="ECO:0000313" key="1">
    <source>
        <dbReference type="EMBL" id="UCR74934.1"/>
    </source>
</evidence>
<keyword evidence="2" id="KW-1185">Reference proteome</keyword>
<name>A0AAE8Y358_9CAUD</name>
<sequence length="361" mass="39742">MWIRQVQVIVTNAQNPKIKTVFEKHSIEFEVRSTLGWAADTATVTIKNLSLPEIKFLQNKTFGDLLIEIRAGWLDELQGSSVKQQWVAQGQNALVTIEENKNLPTLFSGILSNAVGYKKAPEHITTLFCVSNAGAVATSFKQMRDIPAGSTLNDAIKSMCTDYGYNTVSSFGVSGTTLTTKLPMGRVFHDTFIKEFGNLLEEYNLNFYIATSEIQIFSDTYGDSDAMKRMAKDREPVKIDANSVIGTPIAGIGIFDLAMYLRSDIQPGMVMDVSPLLGTELLANGVTSVAGRGQALNRVDSLFQYAMEDKYQIITVIHRGFTHDQDFQTIIHGVLGGNTASGLSEQNWQNWYIGSGMASAH</sequence>
<organism evidence="1 2">
    <name type="scientific">Erwinia phage Fifi44</name>
    <dbReference type="NCBI Taxonomy" id="2876597"/>
    <lineage>
        <taxon>Viruses</taxon>
        <taxon>Duplodnaviria</taxon>
        <taxon>Heunggongvirae</taxon>
        <taxon>Uroviricota</taxon>
        <taxon>Caudoviricetes</taxon>
        <taxon>Chaseviridae</taxon>
        <taxon>Cleopatravirinae</taxon>
        <taxon>Fifivirus</taxon>
        <taxon>Fifivirus fifi44</taxon>
    </lineage>
</organism>
<dbReference type="Proteomes" id="UP000827644">
    <property type="component" value="Segment"/>
</dbReference>
<reference evidence="1 2" key="1">
    <citation type="submission" date="2021-09" db="EMBL/GenBank/DDBJ databases">
        <title>Complete genome sequence of Fifi44.</title>
        <authorList>
            <person name="Kim S.G."/>
            <person name="Park J."/>
            <person name="Roh E."/>
        </authorList>
    </citation>
    <scope>NUCLEOTIDE SEQUENCE [LARGE SCALE GENOMIC DNA]</scope>
</reference>
<evidence type="ECO:0000313" key="2">
    <source>
        <dbReference type="Proteomes" id="UP000827644"/>
    </source>
</evidence>
<protein>
    <submittedName>
        <fullName evidence="1">Baseplate hub protein</fullName>
    </submittedName>
</protein>
<gene>
    <name evidence="1" type="ORF">Fifi44_00065</name>
</gene>
<accession>A0AAE8Y358</accession>
<dbReference type="EMBL" id="OK073976">
    <property type="protein sequence ID" value="UCR74934.1"/>
    <property type="molecule type" value="Genomic_DNA"/>
</dbReference>